<evidence type="ECO:0000313" key="2">
    <source>
        <dbReference type="Proteomes" id="UP000198870"/>
    </source>
</evidence>
<name>A0A1G5F5F2_9BACT</name>
<keyword evidence="2" id="KW-1185">Reference proteome</keyword>
<dbReference type="Proteomes" id="UP000198870">
    <property type="component" value="Unassembled WGS sequence"/>
</dbReference>
<reference evidence="1 2" key="1">
    <citation type="submission" date="2016-10" db="EMBL/GenBank/DDBJ databases">
        <authorList>
            <person name="de Groot N.N."/>
        </authorList>
    </citation>
    <scope>NUCLEOTIDE SEQUENCE [LARGE SCALE GENOMIC DNA]</scope>
    <source>
        <strain evidence="1 2">AA1</strain>
    </source>
</reference>
<organism evidence="1 2">
    <name type="scientific">Desulfoluna spongiiphila</name>
    <dbReference type="NCBI Taxonomy" id="419481"/>
    <lineage>
        <taxon>Bacteria</taxon>
        <taxon>Pseudomonadati</taxon>
        <taxon>Thermodesulfobacteriota</taxon>
        <taxon>Desulfobacteria</taxon>
        <taxon>Desulfobacterales</taxon>
        <taxon>Desulfolunaceae</taxon>
        <taxon>Desulfoluna</taxon>
    </lineage>
</organism>
<accession>A0A1G5F5F2</accession>
<dbReference type="EMBL" id="FMUX01000007">
    <property type="protein sequence ID" value="SCY34479.1"/>
    <property type="molecule type" value="Genomic_DNA"/>
</dbReference>
<evidence type="ECO:0000313" key="1">
    <source>
        <dbReference type="EMBL" id="SCY34479.1"/>
    </source>
</evidence>
<gene>
    <name evidence="1" type="ORF">SAMN05216233_107154</name>
</gene>
<proteinExistence type="predicted"/>
<dbReference type="STRING" id="419481.SAMN05216233_107154"/>
<dbReference type="AlphaFoldDB" id="A0A1G5F5F2"/>
<protein>
    <submittedName>
        <fullName evidence="1">Uncharacterized protein</fullName>
    </submittedName>
</protein>
<sequence length="114" mass="12675">MANDARKNLMLHGLPIIDSQNSLITIFHTNLQTSRYQFHHGYSGAPREPTPFPTHVQEAMDALPVSPFYKHAGQPVFGHPAVAVLSAIHTPYDVEQNRGQHAQKGINLKLDNTI</sequence>